<dbReference type="Gene3D" id="3.40.50.20">
    <property type="match status" value="1"/>
</dbReference>
<dbReference type="PANTHER" id="PTHR43585:SF2">
    <property type="entry name" value="ATP-GRASP ENZYME FSQD"/>
    <property type="match status" value="1"/>
</dbReference>
<evidence type="ECO:0000256" key="3">
    <source>
        <dbReference type="ARBA" id="ARBA00022840"/>
    </source>
</evidence>
<keyword evidence="7" id="KW-1185">Reference proteome</keyword>
<evidence type="ECO:0000256" key="1">
    <source>
        <dbReference type="ARBA" id="ARBA00022598"/>
    </source>
</evidence>
<comment type="caution">
    <text evidence="6">The sequence shown here is derived from an EMBL/GenBank/DDBJ whole genome shotgun (WGS) entry which is preliminary data.</text>
</comment>
<dbReference type="Gene3D" id="3.30.470.20">
    <property type="entry name" value="ATP-grasp fold, B domain"/>
    <property type="match status" value="1"/>
</dbReference>
<evidence type="ECO:0000259" key="5">
    <source>
        <dbReference type="PROSITE" id="PS50975"/>
    </source>
</evidence>
<dbReference type="EMBL" id="JBBMFN010000038">
    <property type="protein sequence ID" value="MEQ2466948.1"/>
    <property type="molecule type" value="Genomic_DNA"/>
</dbReference>
<dbReference type="PANTHER" id="PTHR43585">
    <property type="entry name" value="FUMIPYRROLE BIOSYNTHESIS PROTEIN C"/>
    <property type="match status" value="1"/>
</dbReference>
<protein>
    <submittedName>
        <fullName evidence="6">ATP-grasp domain-containing protein</fullName>
    </submittedName>
</protein>
<keyword evidence="2 4" id="KW-0547">Nucleotide-binding</keyword>
<dbReference type="PROSITE" id="PS00867">
    <property type="entry name" value="CPSASE_2"/>
    <property type="match status" value="1"/>
</dbReference>
<dbReference type="PROSITE" id="PS50975">
    <property type="entry name" value="ATP_GRASP"/>
    <property type="match status" value="1"/>
</dbReference>
<evidence type="ECO:0000313" key="7">
    <source>
        <dbReference type="Proteomes" id="UP001465426"/>
    </source>
</evidence>
<dbReference type="PIRSF" id="PIRSF029120">
    <property type="entry name" value="UCP029120"/>
    <property type="match status" value="1"/>
</dbReference>
<keyword evidence="3 4" id="KW-0067">ATP-binding</keyword>
<dbReference type="SUPFAM" id="SSF56059">
    <property type="entry name" value="Glutathione synthetase ATP-binding domain-like"/>
    <property type="match status" value="1"/>
</dbReference>
<sequence>MKKRIWFNQWFTTVAHFIDMIRYNSDGIEFEVYGTSSNEDALYLSYCDAAFKEPTVTGEDYLQFCLEFCRIHSIDLFVPRKENVLIAKHIKEFNDLGVKVLVCPDARLMEELDDKEATYRLIERHSLLKEYVAIPDYFVVSDAEAFKAAYYALKDKGHTVCFKPVIGEGGNGFRIIQDRLDSIEELFNKGISHKITFDHAYSILKQQSEFPPLMVLEYLDGTEYSIDCLGYDGELMVAIPRKKGKGRVRELEHNQELITLAEKINQVLEIPFVYNIQVKYKEGKPKLLEINPRMSGGLHYSCLAGINMPYRAVKLLLMGNKAIERIEPHFGIKSSYLEKEVILKNIIEKSSQERAFLSK</sequence>
<accession>A0ABV1F0Q0</accession>
<dbReference type="Pfam" id="PF15632">
    <property type="entry name" value="ATPgrasp_Ter"/>
    <property type="match status" value="1"/>
</dbReference>
<dbReference type="Proteomes" id="UP001465426">
    <property type="component" value="Unassembled WGS sequence"/>
</dbReference>
<dbReference type="InterPro" id="IPR011761">
    <property type="entry name" value="ATP-grasp"/>
</dbReference>
<gene>
    <name evidence="6" type="ORF">WMO63_14915</name>
</gene>
<evidence type="ECO:0000256" key="2">
    <source>
        <dbReference type="ARBA" id="ARBA00022741"/>
    </source>
</evidence>
<name>A0ABV1F0Q0_9BACI</name>
<dbReference type="RefSeq" id="WP_349205027.1">
    <property type="nucleotide sequence ID" value="NZ_JBBMFN010000038.1"/>
</dbReference>
<dbReference type="InterPro" id="IPR011226">
    <property type="entry name" value="ATP-grasp_fam"/>
</dbReference>
<organism evidence="6 7">
    <name type="scientific">Niallia hominis</name>
    <dbReference type="NCBI Taxonomy" id="3133173"/>
    <lineage>
        <taxon>Bacteria</taxon>
        <taxon>Bacillati</taxon>
        <taxon>Bacillota</taxon>
        <taxon>Bacilli</taxon>
        <taxon>Bacillales</taxon>
        <taxon>Bacillaceae</taxon>
        <taxon>Niallia</taxon>
    </lineage>
</organism>
<feature type="domain" description="ATP-grasp" evidence="5">
    <location>
        <begin position="124"/>
        <end position="317"/>
    </location>
</feature>
<reference evidence="6 7" key="1">
    <citation type="submission" date="2024-03" db="EMBL/GenBank/DDBJ databases">
        <title>Human intestinal bacterial collection.</title>
        <authorList>
            <person name="Pauvert C."/>
            <person name="Hitch T.C.A."/>
            <person name="Clavel T."/>
        </authorList>
    </citation>
    <scope>NUCLEOTIDE SEQUENCE [LARGE SCALE GENOMIC DNA]</scope>
    <source>
        <strain evidence="6 7">CLA-SR-H024</strain>
    </source>
</reference>
<evidence type="ECO:0000313" key="6">
    <source>
        <dbReference type="EMBL" id="MEQ2466948.1"/>
    </source>
</evidence>
<proteinExistence type="predicted"/>
<keyword evidence="1" id="KW-0436">Ligase</keyword>
<dbReference type="InterPro" id="IPR005479">
    <property type="entry name" value="CPAse_ATP-bd"/>
</dbReference>
<evidence type="ECO:0000256" key="4">
    <source>
        <dbReference type="PROSITE-ProRule" id="PRU00409"/>
    </source>
</evidence>
<dbReference type="InterPro" id="IPR052032">
    <property type="entry name" value="ATP-dep_AA_Ligase"/>
</dbReference>